<comment type="caution">
    <text evidence="3">The sequence shown here is derived from an EMBL/GenBank/DDBJ whole genome shotgun (WGS) entry which is preliminary data.</text>
</comment>
<dbReference type="Proteomes" id="UP000541352">
    <property type="component" value="Unassembled WGS sequence"/>
</dbReference>
<feature type="domain" description="Ppx/GppA phosphatase N-terminal" evidence="2">
    <location>
        <begin position="59"/>
        <end position="240"/>
    </location>
</feature>
<gene>
    <name evidence="3" type="ORF">FHS57_002649</name>
</gene>
<accession>A0A7W5ZKN5</accession>
<dbReference type="AlphaFoldDB" id="A0A7W5ZKN5"/>
<organism evidence="3 4">
    <name type="scientific">Runella defluvii</name>
    <dbReference type="NCBI Taxonomy" id="370973"/>
    <lineage>
        <taxon>Bacteria</taxon>
        <taxon>Pseudomonadati</taxon>
        <taxon>Bacteroidota</taxon>
        <taxon>Cytophagia</taxon>
        <taxon>Cytophagales</taxon>
        <taxon>Spirosomataceae</taxon>
        <taxon>Runella</taxon>
    </lineage>
</organism>
<protein>
    <recommendedName>
        <fullName evidence="2">Ppx/GppA phosphatase N-terminal domain-containing protein</fullName>
    </recommendedName>
</protein>
<dbReference type="RefSeq" id="WP_183974282.1">
    <property type="nucleotide sequence ID" value="NZ_JACIBY010000005.1"/>
</dbReference>
<dbReference type="InterPro" id="IPR003695">
    <property type="entry name" value="Ppx_GppA_N"/>
</dbReference>
<evidence type="ECO:0000313" key="4">
    <source>
        <dbReference type="Proteomes" id="UP000541352"/>
    </source>
</evidence>
<feature type="signal peptide" evidence="1">
    <location>
        <begin position="1"/>
        <end position="24"/>
    </location>
</feature>
<dbReference type="InterPro" id="IPR043129">
    <property type="entry name" value="ATPase_NBD"/>
</dbReference>
<evidence type="ECO:0000256" key="1">
    <source>
        <dbReference type="SAM" id="SignalP"/>
    </source>
</evidence>
<proteinExistence type="predicted"/>
<dbReference type="Gene3D" id="3.30.420.150">
    <property type="entry name" value="Exopolyphosphatase. Domain 2"/>
    <property type="match status" value="1"/>
</dbReference>
<evidence type="ECO:0000313" key="3">
    <source>
        <dbReference type="EMBL" id="MBB3838643.1"/>
    </source>
</evidence>
<name>A0A7W5ZKN5_9BACT</name>
<dbReference type="Pfam" id="PF02541">
    <property type="entry name" value="Ppx-GppA"/>
    <property type="match status" value="1"/>
</dbReference>
<sequence>MKKYINKGLLMLLVFCMVVLQTIAQTPKYAGYRGGFDIGSQGVKLSVMGFYFQNNKLRYKLVYDRQETVGLVKGMETNGGKLRPADIQEAIAFVQEMMEDVKSAYKLTNKDFIIYASSGVNIASNIGDLDALAQKNLGMRVNINMPAKAEATYGARAGLAREDFDSAILVDVGGGNTKGGILQKYVGADGRERYTFKSYNIEYGARRLSERILKRTNGFEAYVQDLKSMVEDSIAPLIRSSLNDNPEIRSATRNIVYTTGGVSYQFITWLVPEKVQDEIIEFKYDDLLKFYNMLRTPDGWSEFETRKFDNVKDAKLKELMVRDLDKATKKVYNRDACLAGISLVLQAIREIGNPERKTFYFTRDAYWINTTVYDTYKGDFQAK</sequence>
<evidence type="ECO:0000259" key="2">
    <source>
        <dbReference type="Pfam" id="PF02541"/>
    </source>
</evidence>
<keyword evidence="4" id="KW-1185">Reference proteome</keyword>
<keyword evidence="1" id="KW-0732">Signal</keyword>
<reference evidence="3 4" key="1">
    <citation type="submission" date="2020-08" db="EMBL/GenBank/DDBJ databases">
        <title>Genomic Encyclopedia of Type Strains, Phase IV (KMG-IV): sequencing the most valuable type-strain genomes for metagenomic binning, comparative biology and taxonomic classification.</title>
        <authorList>
            <person name="Goeker M."/>
        </authorList>
    </citation>
    <scope>NUCLEOTIDE SEQUENCE [LARGE SCALE GENOMIC DNA]</scope>
    <source>
        <strain evidence="3 4">DSM 17976</strain>
    </source>
</reference>
<dbReference type="Gene3D" id="3.30.420.40">
    <property type="match status" value="1"/>
</dbReference>
<feature type="chain" id="PRO_5031506797" description="Ppx/GppA phosphatase N-terminal domain-containing protein" evidence="1">
    <location>
        <begin position="25"/>
        <end position="383"/>
    </location>
</feature>
<dbReference type="EMBL" id="JACIBY010000005">
    <property type="protein sequence ID" value="MBB3838643.1"/>
    <property type="molecule type" value="Genomic_DNA"/>
</dbReference>
<dbReference type="SUPFAM" id="SSF53067">
    <property type="entry name" value="Actin-like ATPase domain"/>
    <property type="match status" value="1"/>
</dbReference>